<sequence>LSALIAIISSNLDFGNDLSWHPLVPHRVVSAKRAAITLVESQSAAKSEGARSGSQIESATLELSKRLTLLELREVC</sequence>
<dbReference type="AlphaFoldDB" id="A0A0R3WZ00"/>
<proteinExistence type="predicted"/>
<dbReference type="WBParaSite" id="TTAC_0000599001-mRNA-1">
    <property type="protein sequence ID" value="TTAC_0000599001-mRNA-1"/>
    <property type="gene ID" value="TTAC_0000599001"/>
</dbReference>
<name>A0A0R3WZ00_HYDTA</name>
<accession>A0A0R3WZ00</accession>
<evidence type="ECO:0000313" key="1">
    <source>
        <dbReference type="WBParaSite" id="TTAC_0000599001-mRNA-1"/>
    </source>
</evidence>
<protein>
    <submittedName>
        <fullName evidence="1">RUN domain-containing protein</fullName>
    </submittedName>
</protein>
<reference evidence="1" key="1">
    <citation type="submission" date="2017-02" db="UniProtKB">
        <authorList>
            <consortium name="WormBaseParasite"/>
        </authorList>
    </citation>
    <scope>IDENTIFICATION</scope>
</reference>
<organism evidence="1">
    <name type="scientific">Hydatigena taeniaeformis</name>
    <name type="common">Feline tapeworm</name>
    <name type="synonym">Taenia taeniaeformis</name>
    <dbReference type="NCBI Taxonomy" id="6205"/>
    <lineage>
        <taxon>Eukaryota</taxon>
        <taxon>Metazoa</taxon>
        <taxon>Spiralia</taxon>
        <taxon>Lophotrochozoa</taxon>
        <taxon>Platyhelminthes</taxon>
        <taxon>Cestoda</taxon>
        <taxon>Eucestoda</taxon>
        <taxon>Cyclophyllidea</taxon>
        <taxon>Taeniidae</taxon>
        <taxon>Hydatigera</taxon>
    </lineage>
</organism>